<protein>
    <submittedName>
        <fullName evidence="2">Uncharacterized protein TCIL3000_11_2460</fullName>
    </submittedName>
</protein>
<gene>
    <name evidence="2" type="ORF">TCIL3000_11_2460</name>
</gene>
<proteinExistence type="predicted"/>
<dbReference type="VEuPathDB" id="TriTrypDB:TcIL3000.11.2460"/>
<dbReference type="AlphaFoldDB" id="G0UZN5"/>
<evidence type="ECO:0000313" key="2">
    <source>
        <dbReference type="EMBL" id="CCC94854.1"/>
    </source>
</evidence>
<dbReference type="EMBL" id="HE575324">
    <property type="protein sequence ID" value="CCC94854.1"/>
    <property type="molecule type" value="Genomic_DNA"/>
</dbReference>
<name>G0UZN5_TRYCI</name>
<organism evidence="2">
    <name type="scientific">Trypanosoma congolense (strain IL3000)</name>
    <dbReference type="NCBI Taxonomy" id="1068625"/>
    <lineage>
        <taxon>Eukaryota</taxon>
        <taxon>Discoba</taxon>
        <taxon>Euglenozoa</taxon>
        <taxon>Kinetoplastea</taxon>
        <taxon>Metakinetoplastina</taxon>
        <taxon>Trypanosomatida</taxon>
        <taxon>Trypanosomatidae</taxon>
        <taxon>Trypanosoma</taxon>
        <taxon>Nannomonas</taxon>
    </lineage>
</organism>
<sequence>MQRMTLPAMGRTGSHVFCCSSFMWSAVRGNSIKSSVPRSTRPTSSFNEATSIFERFKSLKHLLTLVSEVYELFLLSRHITDGIAVVSHVMLRRHHHCLAMLFHTLPNMKQCTRHVCVFCFHFYLYVCPNASLMVTSIRFLCSSPRCRHCDTTSASLGPNTERTTNVAAEKAAGDADPEAATGRSVPSGHLSKALTHSPSLLQPGGTLRCRSALLTAEVGSSFDTSAISRSLPDANIFAAPLRISPNNRRANSRCRTRPPSATTRCRRRTSSRCND</sequence>
<reference evidence="2" key="1">
    <citation type="journal article" date="2012" name="Proc. Natl. Acad. Sci. U.S.A.">
        <title>Antigenic diversity is generated by distinct evolutionary mechanisms in African trypanosome species.</title>
        <authorList>
            <person name="Jackson A.P."/>
            <person name="Berry A."/>
            <person name="Aslett M."/>
            <person name="Allison H.C."/>
            <person name="Burton P."/>
            <person name="Vavrova-Anderson J."/>
            <person name="Brown R."/>
            <person name="Browne H."/>
            <person name="Corton N."/>
            <person name="Hauser H."/>
            <person name="Gamble J."/>
            <person name="Gilderthorp R."/>
            <person name="Marcello L."/>
            <person name="McQuillan J."/>
            <person name="Otto T.D."/>
            <person name="Quail M.A."/>
            <person name="Sanders M.J."/>
            <person name="van Tonder A."/>
            <person name="Ginger M.L."/>
            <person name="Field M.C."/>
            <person name="Barry J.D."/>
            <person name="Hertz-Fowler C."/>
            <person name="Berriman M."/>
        </authorList>
    </citation>
    <scope>NUCLEOTIDE SEQUENCE</scope>
    <source>
        <strain evidence="2">IL3000</strain>
    </source>
</reference>
<feature type="region of interest" description="Disordered" evidence="1">
    <location>
        <begin position="247"/>
        <end position="275"/>
    </location>
</feature>
<feature type="compositionally biased region" description="Basic residues" evidence="1">
    <location>
        <begin position="264"/>
        <end position="275"/>
    </location>
</feature>
<evidence type="ECO:0000256" key="1">
    <source>
        <dbReference type="SAM" id="MobiDB-lite"/>
    </source>
</evidence>
<accession>G0UZN5</accession>